<keyword evidence="1" id="KW-0479">Metal-binding</keyword>
<dbReference type="PANTHER" id="PTHR43344:SF13">
    <property type="entry name" value="PHOSPHATASE RV3661-RELATED"/>
    <property type="match status" value="1"/>
</dbReference>
<comment type="caution">
    <text evidence="4">The sequence shown here is derived from an EMBL/GenBank/DDBJ whole genome shotgun (WGS) entry which is preliminary data.</text>
</comment>
<accession>A0A059FBG2</accession>
<proteinExistence type="predicted"/>
<dbReference type="eggNOG" id="COG0560">
    <property type="taxonomic scope" value="Bacteria"/>
</dbReference>
<dbReference type="AlphaFoldDB" id="A0A059FBG2"/>
<evidence type="ECO:0000256" key="3">
    <source>
        <dbReference type="ARBA" id="ARBA00022842"/>
    </source>
</evidence>
<dbReference type="PATRIC" id="fig|1280950.3.peg.3242"/>
<dbReference type="NCBIfam" id="TIGR01488">
    <property type="entry name" value="HAD-SF-IB"/>
    <property type="match status" value="1"/>
</dbReference>
<keyword evidence="2 4" id="KW-0378">Hydrolase</keyword>
<sequence length="229" mass="25116">MPGTAIFDLDKTITRAPTWTRFVFFVNRARVPFLLRLPWLIGHGIAHKMGLASRDSVKAHSLRTLAWLDRDALEEAADTFIAREVAQGLHPGAVAAIKWHARRGDRLVIATAAVDLLADRLAAALGFDQVIATRLDWTTGGKVRPPRLAGLNCYGTEKLRRIDDCRFHGPVFAYSDHVSDLAMLAQADHGIAVNPSRGLRRAAPGHQVRVVDYRIASGYPHTSGTSEVA</sequence>
<dbReference type="Gene3D" id="1.20.1440.100">
    <property type="entry name" value="SG protein - dephosphorylation function"/>
    <property type="match status" value="1"/>
</dbReference>
<dbReference type="Gene3D" id="3.40.50.1000">
    <property type="entry name" value="HAD superfamily/HAD-like"/>
    <property type="match status" value="1"/>
</dbReference>
<dbReference type="Pfam" id="PF12710">
    <property type="entry name" value="HAD"/>
    <property type="match status" value="1"/>
</dbReference>
<dbReference type="PANTHER" id="PTHR43344">
    <property type="entry name" value="PHOSPHOSERINE PHOSPHATASE"/>
    <property type="match status" value="1"/>
</dbReference>
<dbReference type="OrthoDB" id="7739434at2"/>
<dbReference type="NCBIfam" id="TIGR01490">
    <property type="entry name" value="HAD-SF-IB-hyp1"/>
    <property type="match status" value="1"/>
</dbReference>
<evidence type="ECO:0000256" key="1">
    <source>
        <dbReference type="ARBA" id="ARBA00022723"/>
    </source>
</evidence>
<name>A0A059FBG2_9PROT</name>
<keyword evidence="5" id="KW-1185">Reference proteome</keyword>
<gene>
    <name evidence="4" type="ORF">HJO_16150</name>
</gene>
<evidence type="ECO:0000313" key="4">
    <source>
        <dbReference type="EMBL" id="KCZ87932.1"/>
    </source>
</evidence>
<dbReference type="InterPro" id="IPR050582">
    <property type="entry name" value="HAD-like_SerB"/>
</dbReference>
<organism evidence="4 5">
    <name type="scientific">Hyphomonas johnsonii MHS-2</name>
    <dbReference type="NCBI Taxonomy" id="1280950"/>
    <lineage>
        <taxon>Bacteria</taxon>
        <taxon>Pseudomonadati</taxon>
        <taxon>Pseudomonadota</taxon>
        <taxon>Alphaproteobacteria</taxon>
        <taxon>Hyphomonadales</taxon>
        <taxon>Hyphomonadaceae</taxon>
        <taxon>Hyphomonas</taxon>
    </lineage>
</organism>
<evidence type="ECO:0000313" key="5">
    <source>
        <dbReference type="Proteomes" id="UP000025171"/>
    </source>
</evidence>
<dbReference type="STRING" id="1280950.HJO_16150"/>
<dbReference type="GO" id="GO:0046872">
    <property type="term" value="F:metal ion binding"/>
    <property type="evidence" value="ECO:0007669"/>
    <property type="project" value="UniProtKB-KW"/>
</dbReference>
<dbReference type="InterPro" id="IPR006385">
    <property type="entry name" value="HAD_hydro_SerB1"/>
</dbReference>
<dbReference type="RefSeq" id="WP_051618721.1">
    <property type="nucleotide sequence ID" value="NZ_ARYK01000011.1"/>
</dbReference>
<dbReference type="Proteomes" id="UP000025171">
    <property type="component" value="Unassembled WGS sequence"/>
</dbReference>
<dbReference type="GO" id="GO:0016787">
    <property type="term" value="F:hydrolase activity"/>
    <property type="evidence" value="ECO:0007669"/>
    <property type="project" value="UniProtKB-KW"/>
</dbReference>
<dbReference type="SUPFAM" id="SSF56784">
    <property type="entry name" value="HAD-like"/>
    <property type="match status" value="1"/>
</dbReference>
<evidence type="ECO:0000256" key="2">
    <source>
        <dbReference type="ARBA" id="ARBA00022801"/>
    </source>
</evidence>
<reference evidence="4 5" key="1">
    <citation type="journal article" date="2014" name="Antonie Van Leeuwenhoek">
        <title>Hyphomonas beringensis sp. nov. and Hyphomonas chukchiensis sp. nov., isolated from surface seawater of the Bering Sea and Chukchi Sea.</title>
        <authorList>
            <person name="Li C."/>
            <person name="Lai Q."/>
            <person name="Li G."/>
            <person name="Dong C."/>
            <person name="Wang J."/>
            <person name="Liao Y."/>
            <person name="Shao Z."/>
        </authorList>
    </citation>
    <scope>NUCLEOTIDE SEQUENCE [LARGE SCALE GENOMIC DNA]</scope>
    <source>
        <strain evidence="4 5">MHS-2</strain>
    </source>
</reference>
<protein>
    <submittedName>
        <fullName evidence="4">HAD family hydrolase</fullName>
    </submittedName>
</protein>
<dbReference type="EMBL" id="ARYK01000011">
    <property type="protein sequence ID" value="KCZ87932.1"/>
    <property type="molecule type" value="Genomic_DNA"/>
</dbReference>
<dbReference type="InterPro" id="IPR036412">
    <property type="entry name" value="HAD-like_sf"/>
</dbReference>
<dbReference type="InterPro" id="IPR023214">
    <property type="entry name" value="HAD_sf"/>
</dbReference>
<keyword evidence="3" id="KW-0460">Magnesium</keyword>